<dbReference type="SUPFAM" id="SSF53335">
    <property type="entry name" value="S-adenosyl-L-methionine-dependent methyltransferases"/>
    <property type="match status" value="1"/>
</dbReference>
<feature type="compositionally biased region" description="Basic residues" evidence="11">
    <location>
        <begin position="460"/>
        <end position="471"/>
    </location>
</feature>
<keyword evidence="5 10" id="KW-0489">Methyltransferase</keyword>
<dbReference type="Pfam" id="PF01189">
    <property type="entry name" value="Methyltr_RsmB-F"/>
    <property type="match status" value="1"/>
</dbReference>
<keyword evidence="8 10" id="KW-0694">RNA-binding</keyword>
<dbReference type="GO" id="GO:0000470">
    <property type="term" value="P:maturation of LSU-rRNA"/>
    <property type="evidence" value="ECO:0007669"/>
    <property type="project" value="TreeGrafter"/>
</dbReference>
<feature type="binding site" evidence="10">
    <location>
        <begin position="220"/>
        <end position="226"/>
    </location>
    <ligand>
        <name>S-adenosyl-L-methionine</name>
        <dbReference type="ChEBI" id="CHEBI:59789"/>
    </ligand>
</feature>
<feature type="compositionally biased region" description="Basic and acidic residues" evidence="11">
    <location>
        <begin position="14"/>
        <end position="31"/>
    </location>
</feature>
<dbReference type="InterPro" id="IPR049560">
    <property type="entry name" value="MeTrfase_RsmB-F_NOP2_cat"/>
</dbReference>
<evidence type="ECO:0000256" key="1">
    <source>
        <dbReference type="ARBA" id="ARBA00004604"/>
    </source>
</evidence>
<comment type="similarity">
    <text evidence="2 10">Belongs to the class I-like SAM-binding methyltransferase superfamily. RsmB/NOP family.</text>
</comment>
<reference evidence="13" key="1">
    <citation type="journal article" date="2020" name="J. Eukaryot. Microbiol.">
        <title>De novo Sequencing, Assembly and Annotation of the Transcriptome for the Free-Living Testate Amoeba Arcella intermedia.</title>
        <authorList>
            <person name="Ribeiro G.M."/>
            <person name="Porfirio-Sousa A.L."/>
            <person name="Maurer-Alcala X.X."/>
            <person name="Katz L.A."/>
            <person name="Lahr D.J.G."/>
        </authorList>
    </citation>
    <scope>NUCLEOTIDE SEQUENCE</scope>
</reference>
<dbReference type="PANTHER" id="PTHR22807">
    <property type="entry name" value="NOP2 YEAST -RELATED NOL1/NOP2/FMU SUN DOMAIN-CONTAINING"/>
    <property type="match status" value="1"/>
</dbReference>
<feature type="active site" description="Nucleophile" evidence="10">
    <location>
        <position position="346"/>
    </location>
</feature>
<dbReference type="EMBL" id="GIBP01001926">
    <property type="protein sequence ID" value="NDV30895.1"/>
    <property type="molecule type" value="Transcribed_RNA"/>
</dbReference>
<dbReference type="GO" id="GO:0005730">
    <property type="term" value="C:nucleolus"/>
    <property type="evidence" value="ECO:0007669"/>
    <property type="project" value="UniProtKB-SubCell"/>
</dbReference>
<dbReference type="GO" id="GO:0070475">
    <property type="term" value="P:rRNA base methylation"/>
    <property type="evidence" value="ECO:0007669"/>
    <property type="project" value="TreeGrafter"/>
</dbReference>
<protein>
    <recommendedName>
        <fullName evidence="12">SAM-dependent MTase RsmB/NOP-type domain-containing protein</fullName>
    </recommendedName>
</protein>
<feature type="compositionally biased region" description="Acidic residues" evidence="11">
    <location>
        <begin position="1"/>
        <end position="13"/>
    </location>
</feature>
<dbReference type="CDD" id="cd02440">
    <property type="entry name" value="AdoMet_MTases"/>
    <property type="match status" value="1"/>
</dbReference>
<dbReference type="Pfam" id="PF17125">
    <property type="entry name" value="Methyltr_RsmF_N"/>
    <property type="match status" value="1"/>
</dbReference>
<evidence type="ECO:0000259" key="12">
    <source>
        <dbReference type="PROSITE" id="PS51686"/>
    </source>
</evidence>
<feature type="region of interest" description="Disordered" evidence="11">
    <location>
        <begin position="1"/>
        <end position="43"/>
    </location>
</feature>
<comment type="subcellular location">
    <subcellularLocation>
        <location evidence="1">Nucleus</location>
        <location evidence="1">Nucleolus</location>
    </subcellularLocation>
</comment>
<evidence type="ECO:0000256" key="8">
    <source>
        <dbReference type="ARBA" id="ARBA00022884"/>
    </source>
</evidence>
<dbReference type="InterPro" id="IPR023267">
    <property type="entry name" value="RCMT"/>
</dbReference>
<evidence type="ECO:0000256" key="7">
    <source>
        <dbReference type="ARBA" id="ARBA00022691"/>
    </source>
</evidence>
<dbReference type="PANTHER" id="PTHR22807:SF30">
    <property type="entry name" value="28S RRNA (CYTOSINE(4447)-C(5))-METHYLTRANSFERASE-RELATED"/>
    <property type="match status" value="1"/>
</dbReference>
<evidence type="ECO:0000256" key="5">
    <source>
        <dbReference type="ARBA" id="ARBA00022603"/>
    </source>
</evidence>
<evidence type="ECO:0000256" key="11">
    <source>
        <dbReference type="SAM" id="MobiDB-lite"/>
    </source>
</evidence>
<evidence type="ECO:0000256" key="9">
    <source>
        <dbReference type="ARBA" id="ARBA00023242"/>
    </source>
</evidence>
<dbReference type="InterPro" id="IPR011023">
    <property type="entry name" value="Nop2p"/>
</dbReference>
<feature type="compositionally biased region" description="Low complexity" evidence="11">
    <location>
        <begin position="450"/>
        <end position="459"/>
    </location>
</feature>
<keyword evidence="7 10" id="KW-0949">S-adenosyl-L-methionine</keyword>
<evidence type="ECO:0000256" key="2">
    <source>
        <dbReference type="ARBA" id="ARBA00007494"/>
    </source>
</evidence>
<dbReference type="InterPro" id="IPR018314">
    <property type="entry name" value="RsmB/NOL1/NOP2-like_CS"/>
</dbReference>
<dbReference type="InterPro" id="IPR029063">
    <property type="entry name" value="SAM-dependent_MTases_sf"/>
</dbReference>
<dbReference type="InterPro" id="IPR023273">
    <property type="entry name" value="RCMT_NOP2"/>
</dbReference>
<evidence type="ECO:0000256" key="10">
    <source>
        <dbReference type="PROSITE-ProRule" id="PRU01023"/>
    </source>
</evidence>
<feature type="binding site" evidence="10">
    <location>
        <position position="289"/>
    </location>
    <ligand>
        <name>S-adenosyl-L-methionine</name>
        <dbReference type="ChEBI" id="CHEBI:59789"/>
    </ligand>
</feature>
<dbReference type="PROSITE" id="PS01153">
    <property type="entry name" value="NOL1_NOP2_SUN"/>
    <property type="match status" value="1"/>
</dbReference>
<feature type="binding site" evidence="10">
    <location>
        <position position="244"/>
    </location>
    <ligand>
        <name>S-adenosyl-L-methionine</name>
        <dbReference type="ChEBI" id="CHEBI:59789"/>
    </ligand>
</feature>
<keyword evidence="4" id="KW-0690">Ribosome biogenesis</keyword>
<feature type="compositionally biased region" description="Basic and acidic residues" evidence="11">
    <location>
        <begin position="439"/>
        <end position="448"/>
    </location>
</feature>
<evidence type="ECO:0000256" key="3">
    <source>
        <dbReference type="ARBA" id="ARBA00022490"/>
    </source>
</evidence>
<sequence length="493" mass="55979">MLSDDDNEDESETELEKKSRKIDEERERQMEEAELDLQESTKDHFKWVPPSEEELTKEKQTGVDMKVVKERMLQNLECLSDFKRYQAEGISRNHYLKVLKEDAAYYYGYIPYLIEKIFQLFPPAEALEFLEANGSPRPVTIRVNTLKTRRKDLKSALLNRGINLEDIEWTPIGIQVFESPIPIGATPEYLAGHYMIQSASSWTPVLSLDPQPGERVLDMAAAPGGKTTHIAALMKNSGELFANDVNASRSKALTANIHRMGVTNAIVTNYDGIKLPKHFPNYFDRVLLDAPCTGLGVVSKDPSVKVKRNAEDLHKLSYHQKQLILAAIDSINPNSKTGGYLVYSTCSISTEENEAVVDYLLRKRGVKLVDTGLPFGKPGYVKCQEHKFDQSVKMSRRFYPHVYNMDGFYVAKFKKLSNWKAGKREGENDPEEVATQTTENKEATKDNNSKQPPKQTNKPNKPKKNPNKPKKTAAPPNAQKRSLKRKRTEEKKE</sequence>
<proteinExistence type="inferred from homology"/>
<dbReference type="GO" id="GO:0003723">
    <property type="term" value="F:RNA binding"/>
    <property type="evidence" value="ECO:0007669"/>
    <property type="project" value="UniProtKB-UniRule"/>
</dbReference>
<evidence type="ECO:0000313" key="13">
    <source>
        <dbReference type="EMBL" id="NDV30895.1"/>
    </source>
</evidence>
<dbReference type="PRINTS" id="PR02012">
    <property type="entry name" value="RCMTNOP2"/>
</dbReference>
<evidence type="ECO:0000256" key="6">
    <source>
        <dbReference type="ARBA" id="ARBA00022679"/>
    </source>
</evidence>
<evidence type="ECO:0000256" key="4">
    <source>
        <dbReference type="ARBA" id="ARBA00022517"/>
    </source>
</evidence>
<name>A0A6B2L1W4_9EUKA</name>
<dbReference type="NCBIfam" id="TIGR00446">
    <property type="entry name" value="nop2p"/>
    <property type="match status" value="1"/>
</dbReference>
<dbReference type="AlphaFoldDB" id="A0A6B2L1W4"/>
<dbReference type="InterPro" id="IPR001678">
    <property type="entry name" value="MeTrfase_RsmB-F_NOP2_dom"/>
</dbReference>
<feature type="binding site" evidence="10">
    <location>
        <position position="271"/>
    </location>
    <ligand>
        <name>S-adenosyl-L-methionine</name>
        <dbReference type="ChEBI" id="CHEBI:59789"/>
    </ligand>
</feature>
<organism evidence="13">
    <name type="scientific">Arcella intermedia</name>
    <dbReference type="NCBI Taxonomy" id="1963864"/>
    <lineage>
        <taxon>Eukaryota</taxon>
        <taxon>Amoebozoa</taxon>
        <taxon>Tubulinea</taxon>
        <taxon>Elardia</taxon>
        <taxon>Arcellinida</taxon>
        <taxon>Sphaerothecina</taxon>
        <taxon>Arcellidae</taxon>
        <taxon>Arcella</taxon>
    </lineage>
</organism>
<dbReference type="GO" id="GO:0009383">
    <property type="term" value="F:rRNA (cytosine-C5-)-methyltransferase activity"/>
    <property type="evidence" value="ECO:0007669"/>
    <property type="project" value="TreeGrafter"/>
</dbReference>
<dbReference type="PRINTS" id="PR02008">
    <property type="entry name" value="RCMTFAMILY"/>
</dbReference>
<keyword evidence="9" id="KW-0539">Nucleus</keyword>
<keyword evidence="3" id="KW-0963">Cytoplasm</keyword>
<dbReference type="Gene3D" id="3.40.50.150">
    <property type="entry name" value="Vaccinia Virus protein VP39"/>
    <property type="match status" value="1"/>
</dbReference>
<feature type="region of interest" description="Disordered" evidence="11">
    <location>
        <begin position="421"/>
        <end position="493"/>
    </location>
</feature>
<dbReference type="PROSITE" id="PS51686">
    <property type="entry name" value="SAM_MT_RSMB_NOP"/>
    <property type="match status" value="1"/>
</dbReference>
<dbReference type="Gene3D" id="3.30.70.1170">
    <property type="entry name" value="Sun protein, domain 3"/>
    <property type="match status" value="1"/>
</dbReference>
<dbReference type="InterPro" id="IPR031341">
    <property type="entry name" value="Methyltr_RsmF_N"/>
</dbReference>
<accession>A0A6B2L1W4</accession>
<keyword evidence="6 10" id="KW-0808">Transferase</keyword>
<feature type="domain" description="SAM-dependent MTase RsmB/NOP-type" evidence="12">
    <location>
        <begin position="129"/>
        <end position="416"/>
    </location>
</feature>